<feature type="region of interest" description="Disordered" evidence="1">
    <location>
        <begin position="1"/>
        <end position="133"/>
    </location>
</feature>
<evidence type="ECO:0000313" key="3">
    <source>
        <dbReference type="Proteomes" id="UP000294933"/>
    </source>
</evidence>
<evidence type="ECO:0000313" key="2">
    <source>
        <dbReference type="EMBL" id="TDL15417.1"/>
    </source>
</evidence>
<proteinExistence type="predicted"/>
<feature type="compositionally biased region" description="Basic and acidic residues" evidence="1">
    <location>
        <begin position="108"/>
        <end position="123"/>
    </location>
</feature>
<reference evidence="2 3" key="1">
    <citation type="submission" date="2018-06" db="EMBL/GenBank/DDBJ databases">
        <title>A transcriptomic atlas of mushroom development highlights an independent origin of complex multicellularity.</title>
        <authorList>
            <consortium name="DOE Joint Genome Institute"/>
            <person name="Krizsan K."/>
            <person name="Almasi E."/>
            <person name="Merenyi Z."/>
            <person name="Sahu N."/>
            <person name="Viragh M."/>
            <person name="Koszo T."/>
            <person name="Mondo S."/>
            <person name="Kiss B."/>
            <person name="Balint B."/>
            <person name="Kues U."/>
            <person name="Barry K."/>
            <person name="Hegedus J.C."/>
            <person name="Henrissat B."/>
            <person name="Johnson J."/>
            <person name="Lipzen A."/>
            <person name="Ohm R."/>
            <person name="Nagy I."/>
            <person name="Pangilinan J."/>
            <person name="Yan J."/>
            <person name="Xiong Y."/>
            <person name="Grigoriev I.V."/>
            <person name="Hibbett D.S."/>
            <person name="Nagy L.G."/>
        </authorList>
    </citation>
    <scope>NUCLEOTIDE SEQUENCE [LARGE SCALE GENOMIC DNA]</scope>
    <source>
        <strain evidence="2 3">SZMC22713</strain>
    </source>
</reference>
<dbReference type="VEuPathDB" id="FungiDB:BD410DRAFT_808944"/>
<dbReference type="Proteomes" id="UP000294933">
    <property type="component" value="Unassembled WGS sequence"/>
</dbReference>
<keyword evidence="3" id="KW-1185">Reference proteome</keyword>
<name>A0A4Y7PJ63_9AGAM</name>
<sequence>MPNQETPEVHEDDLIKVERPIEHPVRKPYLATAPSALTRLPKSRGDKGLLSPNSALGDGSKYPLKAQKPPYSTSVSRAEPSQAKETGKRSVGEHSKEDGTKQEAQTNSKRDRDGDGTEEEQKSQKIQKRRRKD</sequence>
<dbReference type="AlphaFoldDB" id="A0A4Y7PJ63"/>
<accession>A0A4Y7PJ63</accession>
<feature type="compositionally biased region" description="Basic and acidic residues" evidence="1">
    <location>
        <begin position="85"/>
        <end position="101"/>
    </location>
</feature>
<organism evidence="2 3">
    <name type="scientific">Rickenella mellea</name>
    <dbReference type="NCBI Taxonomy" id="50990"/>
    <lineage>
        <taxon>Eukaryota</taxon>
        <taxon>Fungi</taxon>
        <taxon>Dikarya</taxon>
        <taxon>Basidiomycota</taxon>
        <taxon>Agaricomycotina</taxon>
        <taxon>Agaricomycetes</taxon>
        <taxon>Hymenochaetales</taxon>
        <taxon>Rickenellaceae</taxon>
        <taxon>Rickenella</taxon>
    </lineage>
</organism>
<dbReference type="EMBL" id="ML170276">
    <property type="protein sequence ID" value="TDL15417.1"/>
    <property type="molecule type" value="Genomic_DNA"/>
</dbReference>
<gene>
    <name evidence="2" type="ORF">BD410DRAFT_808944</name>
</gene>
<evidence type="ECO:0000256" key="1">
    <source>
        <dbReference type="SAM" id="MobiDB-lite"/>
    </source>
</evidence>
<protein>
    <submittedName>
        <fullName evidence="2">Uncharacterized protein</fullName>
    </submittedName>
</protein>
<feature type="compositionally biased region" description="Basic and acidic residues" evidence="1">
    <location>
        <begin position="7"/>
        <end position="25"/>
    </location>
</feature>